<keyword evidence="1" id="KW-0479">Metal-binding</keyword>
<dbReference type="GO" id="GO:0008270">
    <property type="term" value="F:zinc ion binding"/>
    <property type="evidence" value="ECO:0007669"/>
    <property type="project" value="UniProtKB-KW"/>
</dbReference>
<feature type="domain" description="E3 ubiquitin-protein ligase listerin ubiquitin conjugating" evidence="5">
    <location>
        <begin position="1504"/>
        <end position="1555"/>
    </location>
</feature>
<comment type="caution">
    <text evidence="6">The sequence shown here is derived from an EMBL/GenBank/DDBJ whole genome shotgun (WGS) entry which is preliminary data.</text>
</comment>
<comment type="catalytic activity">
    <reaction evidence="1">
        <text>S-ubiquitinyl-[E2 ubiquitin-conjugating enzyme]-L-cysteine + [acceptor protein]-L-lysine = [E2 ubiquitin-conjugating enzyme]-L-cysteine + N(6)-ubiquitinyl-[acceptor protein]-L-lysine.</text>
        <dbReference type="EC" id="2.3.2.27"/>
    </reaction>
</comment>
<dbReference type="InterPro" id="IPR054477">
    <property type="entry name" value="LTN1_E3_ligase_6th"/>
</dbReference>
<dbReference type="PANTHER" id="PTHR12389">
    <property type="entry name" value="ZINC FINGER PROTEIN 294"/>
    <property type="match status" value="1"/>
</dbReference>
<dbReference type="GO" id="GO:0016567">
    <property type="term" value="P:protein ubiquitination"/>
    <property type="evidence" value="ECO:0007669"/>
    <property type="project" value="UniProtKB-UniPathway"/>
</dbReference>
<dbReference type="EMBL" id="ADBJ01000034">
    <property type="protein sequence ID" value="EFA79554.1"/>
    <property type="molecule type" value="Genomic_DNA"/>
</dbReference>
<evidence type="ECO:0000259" key="3">
    <source>
        <dbReference type="Pfam" id="PF22958"/>
    </source>
</evidence>
<name>D3BGF4_HETP5</name>
<accession>D3BGF4</accession>
<dbReference type="InterPro" id="IPR054476">
    <property type="entry name" value="Ltn1_N"/>
</dbReference>
<gene>
    <name evidence="6" type="primary">rnf160</name>
    <name evidence="6" type="ORF">PPL_07605</name>
</gene>
<dbReference type="FunCoup" id="D3BGF4">
    <property type="interactions" value="418"/>
</dbReference>
<protein>
    <recommendedName>
        <fullName evidence="1">E3 ubiquitin-protein ligase listerin</fullName>
        <ecNumber evidence="1">2.3.2.27</ecNumber>
    </recommendedName>
    <alternativeName>
        <fullName evidence="1">RING-type E3 ubiquitin transferase listerin</fullName>
    </alternativeName>
</protein>
<feature type="region of interest" description="Disordered" evidence="2">
    <location>
        <begin position="1"/>
        <end position="23"/>
    </location>
</feature>
<evidence type="ECO:0000313" key="7">
    <source>
        <dbReference type="Proteomes" id="UP000001396"/>
    </source>
</evidence>
<dbReference type="Pfam" id="PF22999">
    <property type="entry name" value="LTN1_E3_ligase_6th"/>
    <property type="match status" value="1"/>
</dbReference>
<dbReference type="InterPro" id="IPR054478">
    <property type="entry name" value="LTN1_UBC"/>
</dbReference>
<dbReference type="GO" id="GO:1990112">
    <property type="term" value="C:RQC complex"/>
    <property type="evidence" value="ECO:0007669"/>
    <property type="project" value="UniProtKB-UniRule"/>
</dbReference>
<dbReference type="OMA" id="IYGSHWE"/>
<dbReference type="UniPathway" id="UPA00143"/>
<dbReference type="GO" id="GO:0061630">
    <property type="term" value="F:ubiquitin protein ligase activity"/>
    <property type="evidence" value="ECO:0007669"/>
    <property type="project" value="UniProtKB-UniRule"/>
</dbReference>
<dbReference type="RefSeq" id="XP_020431675.1">
    <property type="nucleotide sequence ID" value="XM_020578440.1"/>
</dbReference>
<sequence length="1601" mass="182473">MGKDKSKTIGKSKSNWESSSSNSGGGFIGFSAFTSSLTNATDPDFQIDSEYQVQFKKLAKKDALSRLKALEELNQMFSKIDIESDEQQYSSTSIRALLSSWDIVFKRLVNDDDRKVREWSSICLGTLGSKVGKNLAPHLKSLFGPWLFSICDQKDQSYNTALQSFNTIFPEKRRKDVFKFAHDNALHYLRENLNETIQTLGDGKSIAPEVLQDRYERCISNSLLAIEFLIDNSTSGEQQQQQDESTSTSTTTISNEIYQETFEEQFFSFLASKSIFIRKTCYRLIATIVNRVPSYSDSNLKDLSTKILGLFSEKDPTTHLFMWDAIIAFLKKYGDKAWDGVDARKHVLPRFWAFLRSAAYGSHELSYPMILPFLSFIPESVVGNNVAFFQEFFGNFIKGLEIVENIKQLGSNERATTYYLSSYLECIVYCTKKWSSHEDIVNYLINGLLSDLLLNYFGNEWNPFNEFAKLFGDALTRLLASKNESIDAKLTAMFGRVYDFTGRMLLDEIRVEGAVADPKKQAITMPTLLNRYNQYLKVNTNSTFTTNLSKRLFLFTCQHFNNANANIQDNMFSMVALLLSYNNIQSLLEPEIKDTIEFINTSIIPNIKLSIEQSNTKSVYDLFNIYQIIANDKSGSKDLTDCWQKIIELLVDQDIKYYIHLLAPMESNDRFKLASPIFDQVVIKSLKNNSHPLTTIITIDNKQHSLLSVLLSNLNNQYSPLIKNTTIVAIIEWIIDQIHLIIIGESNIDVESEHSCQYLNYAVGIVLEKTKGCDDLSSKKIRLVEETIESIIHIHHELLNADTSSNITDQLLHLFDTIVSLSNNSTSTTVLPILFNQLLQLKSPDFEFLREVTTELILKESSIDRLFELYLENVKKHRVQMNISWLQTDITPFKPNEAATSAPELESYFRLHLFVFDVLQSIKLSDVNVVQSTLSYAADSDSLLTELLTGLIAIDCSNQFSVTLLELQSMTSFKVDFIDQLIKQLDNQLTNAKWLQDIINATTTANNDNSSIMVIRNITSSMNVSGSSELKQSFCSMVVTKHLESSLQGVAKSARHLNLFQSILPMLVELKSEFVGQIRSALFSELDGMTVSMPANLDQICFKLSLLSSVVTQDDEHDITDSEGHILLKILQIIQQWHLRSRSPLMKDQPIDMDAIEIPLSQLFVIITQYAVKKNLYLSANQSQLIQSLLNQWSSINTNQDHTLLKRFNSLKIFNIILSDVENNQKYILPNTSEEYLIELSSLLISQWIAGTKNITNKSFTQLYDLYSVTLPKITKSIQFKVVQANLKAILKLIQSEHTNIQLTSYNLLKSYFTNPSVELVKAYELSEDNTEFLMSSDDFSLLLNQFEIWKQLKNSKNDRMLIKRVVGHLMAWDLLLKNYSIQDFSKKSPIIGYLNDKRKISTLLSCIFAVTKKDIGSDYFFYEEFPRSDEYTYPYVQTICGYMIYLVVKSLPSAARSWWTDDCTSKTSQQVDTYITKYISPLIIKNEIQLVNGHREPAGSNFTLRGSQSIREVQANYEKDEITISLSLQIPDAYPLRVLHAEFSKRVGVTEMQWPFSSTAQFRNSNVKIAKTNSMPVAFISGSKHLTVKSTCPLCQVELQ</sequence>
<dbReference type="GO" id="GO:0005829">
    <property type="term" value="C:cytosol"/>
    <property type="evidence" value="ECO:0007669"/>
    <property type="project" value="UniProtKB-UniRule"/>
</dbReference>
<keyword evidence="1" id="KW-0808">Transferase</keyword>
<organism evidence="6 7">
    <name type="scientific">Heterostelium pallidum (strain ATCC 26659 / Pp 5 / PN500)</name>
    <name type="common">Cellular slime mold</name>
    <name type="synonym">Polysphondylium pallidum</name>
    <dbReference type="NCBI Taxonomy" id="670386"/>
    <lineage>
        <taxon>Eukaryota</taxon>
        <taxon>Amoebozoa</taxon>
        <taxon>Evosea</taxon>
        <taxon>Eumycetozoa</taxon>
        <taxon>Dictyostelia</taxon>
        <taxon>Acytosteliales</taxon>
        <taxon>Acytosteliaceae</taxon>
        <taxon>Heterostelium</taxon>
    </lineage>
</organism>
<dbReference type="InParanoid" id="D3BGF4"/>
<dbReference type="GeneID" id="31363086"/>
<evidence type="ECO:0000313" key="6">
    <source>
        <dbReference type="EMBL" id="EFA79554.1"/>
    </source>
</evidence>
<keyword evidence="1" id="KW-0862">Zinc</keyword>
<dbReference type="SUPFAM" id="SSF48371">
    <property type="entry name" value="ARM repeat"/>
    <property type="match status" value="1"/>
</dbReference>
<dbReference type="GO" id="GO:0043023">
    <property type="term" value="F:ribosomal large subunit binding"/>
    <property type="evidence" value="ECO:0007669"/>
    <property type="project" value="TreeGrafter"/>
</dbReference>
<dbReference type="InterPro" id="IPR039795">
    <property type="entry name" value="LTN1/Rkr1"/>
</dbReference>
<keyword evidence="1" id="KW-0833">Ubl conjugation pathway</keyword>
<evidence type="ECO:0000256" key="2">
    <source>
        <dbReference type="SAM" id="MobiDB-lite"/>
    </source>
</evidence>
<dbReference type="Pfam" id="PF23009">
    <property type="entry name" value="UBC_like"/>
    <property type="match status" value="1"/>
</dbReference>
<feature type="compositionally biased region" description="Low complexity" evidence="2">
    <location>
        <begin position="11"/>
        <end position="22"/>
    </location>
</feature>
<dbReference type="STRING" id="670386.D3BGF4"/>
<proteinExistence type="inferred from homology"/>
<dbReference type="Gene3D" id="1.25.10.10">
    <property type="entry name" value="Leucine-rich Repeat Variant"/>
    <property type="match status" value="1"/>
</dbReference>
<feature type="domain" description="E3 ubiquitin-protein ligase listerin HEAT repeat region" evidence="4">
    <location>
        <begin position="1284"/>
        <end position="1492"/>
    </location>
</feature>
<evidence type="ECO:0000259" key="5">
    <source>
        <dbReference type="Pfam" id="PF23009"/>
    </source>
</evidence>
<comment type="pathway">
    <text evidence="1">Protein modification; protein ubiquitination.</text>
</comment>
<dbReference type="PANTHER" id="PTHR12389:SF0">
    <property type="entry name" value="E3 UBIQUITIN-PROTEIN LIGASE LISTERIN"/>
    <property type="match status" value="1"/>
</dbReference>
<dbReference type="InterPro" id="IPR016024">
    <property type="entry name" value="ARM-type_fold"/>
</dbReference>
<dbReference type="GO" id="GO:0072344">
    <property type="term" value="P:rescue of stalled ribosome"/>
    <property type="evidence" value="ECO:0007669"/>
    <property type="project" value="UniProtKB-UniRule"/>
</dbReference>
<comment type="function">
    <text evidence="1">E3 ubiquitin-protein ligase. Component of the ribosome quality control complex (RQC), a ribosome-associated complex that mediates ubiquitination and extraction of incompletely synthesized nascent chains for proteasomal degradation.</text>
</comment>
<dbReference type="InterPro" id="IPR011989">
    <property type="entry name" value="ARM-like"/>
</dbReference>
<dbReference type="GO" id="GO:1990116">
    <property type="term" value="P:ribosome-associated ubiquitin-dependent protein catabolic process"/>
    <property type="evidence" value="ECO:0007669"/>
    <property type="project" value="UniProtKB-UniRule"/>
</dbReference>
<dbReference type="Pfam" id="PF22958">
    <property type="entry name" value="Ltn1_1st"/>
    <property type="match status" value="1"/>
</dbReference>
<dbReference type="EC" id="2.3.2.27" evidence="1"/>
<evidence type="ECO:0000259" key="4">
    <source>
        <dbReference type="Pfam" id="PF22999"/>
    </source>
</evidence>
<keyword evidence="1" id="KW-0863">Zinc-finger</keyword>
<dbReference type="Proteomes" id="UP000001396">
    <property type="component" value="Unassembled WGS sequence"/>
</dbReference>
<reference evidence="6 7" key="1">
    <citation type="journal article" date="2011" name="Genome Res.">
        <title>Phylogeny-wide analysis of social amoeba genomes highlights ancient origins for complex intercellular communication.</title>
        <authorList>
            <person name="Heidel A.J."/>
            <person name="Lawal H.M."/>
            <person name="Felder M."/>
            <person name="Schilde C."/>
            <person name="Helps N.R."/>
            <person name="Tunggal B."/>
            <person name="Rivero F."/>
            <person name="John U."/>
            <person name="Schleicher M."/>
            <person name="Eichinger L."/>
            <person name="Platzer M."/>
            <person name="Noegel A.A."/>
            <person name="Schaap P."/>
            <person name="Gloeckner G."/>
        </authorList>
    </citation>
    <scope>NUCLEOTIDE SEQUENCE [LARGE SCALE GENOMIC DNA]</scope>
    <source>
        <strain evidence="7">ATCC 26659 / Pp 5 / PN500</strain>
    </source>
</reference>
<evidence type="ECO:0000256" key="1">
    <source>
        <dbReference type="RuleBase" id="RU367090"/>
    </source>
</evidence>
<comment type="subunit">
    <text evidence="1">Component of the ribosome quality control complex (RQC).</text>
</comment>
<feature type="domain" description="E3 ubiquitin-protein ligase listerin N-terminal" evidence="3">
    <location>
        <begin position="47"/>
        <end position="376"/>
    </location>
</feature>
<comment type="similarity">
    <text evidence="1">Belongs to the LTN1 family.</text>
</comment>
<keyword evidence="7" id="KW-1185">Reference proteome</keyword>